<reference evidence="4" key="3">
    <citation type="submission" date="2023-09" db="EMBL/GenBank/DDBJ databases">
        <authorList>
            <person name="Schober I."/>
            <person name="Bunk B."/>
        </authorList>
    </citation>
    <scope>NUCLEOTIDE SEQUENCE</scope>
    <source>
        <strain evidence="4">DSM 103800</strain>
    </source>
</reference>
<evidence type="ECO:0000259" key="2">
    <source>
        <dbReference type="SMART" id="SM00062"/>
    </source>
</evidence>
<name>A0A1L7AD30_9PROT</name>
<gene>
    <name evidence="3" type="ORF">RGI145_05895</name>
    <name evidence="4" type="ORF">RQ831_00525</name>
</gene>
<evidence type="ECO:0000313" key="4">
    <source>
        <dbReference type="EMBL" id="MDT8329514.1"/>
    </source>
</evidence>
<dbReference type="EMBL" id="CP015583">
    <property type="protein sequence ID" value="APT56707.1"/>
    <property type="molecule type" value="Genomic_DNA"/>
</dbReference>
<proteinExistence type="predicted"/>
<reference evidence="4 6" key="2">
    <citation type="journal article" date="2019" name="Microb. Pathog.">
        <title>Comparison of VITEK 2, MALDI-TOF MS, 16S rRNA gene sequencing, and whole-genome sequencing for identification of Roseomonas mucosa.</title>
        <authorList>
            <person name="Rudolph W.W."/>
            <person name="Gunzer F."/>
            <person name="Trauth M."/>
            <person name="Bunk B."/>
            <person name="Bigge R."/>
            <person name="Schrottner P."/>
        </authorList>
    </citation>
    <scope>NUCLEOTIDE SEQUENCE [LARGE SCALE GENOMIC DNA]</scope>
    <source>
        <strain evidence="4 6">DSM 103800</strain>
    </source>
</reference>
<dbReference type="Pfam" id="PF00497">
    <property type="entry name" value="SBP_bac_3"/>
    <property type="match status" value="1"/>
</dbReference>
<dbReference type="PANTHER" id="PTHR35936:SF17">
    <property type="entry name" value="ARGININE-BINDING EXTRACELLULAR PROTEIN ARTP"/>
    <property type="match status" value="1"/>
</dbReference>
<dbReference type="Gene3D" id="3.40.190.10">
    <property type="entry name" value="Periplasmic binding protein-like II"/>
    <property type="match status" value="2"/>
</dbReference>
<dbReference type="AlphaFoldDB" id="A0A1L7AD30"/>
<evidence type="ECO:0000313" key="5">
    <source>
        <dbReference type="Proteomes" id="UP000185494"/>
    </source>
</evidence>
<dbReference type="SUPFAM" id="SSF53850">
    <property type="entry name" value="Periplasmic binding protein-like II"/>
    <property type="match status" value="1"/>
</dbReference>
<dbReference type="PANTHER" id="PTHR35936">
    <property type="entry name" value="MEMBRANE-BOUND LYTIC MUREIN TRANSGLYCOSYLASE F"/>
    <property type="match status" value="1"/>
</dbReference>
<dbReference type="STRING" id="257708.RGI145_05895"/>
<dbReference type="SMART" id="SM00062">
    <property type="entry name" value="PBPb"/>
    <property type="match status" value="1"/>
</dbReference>
<dbReference type="EMBL" id="JAVVDO010000001">
    <property type="protein sequence ID" value="MDT8329514.1"/>
    <property type="molecule type" value="Genomic_DNA"/>
</dbReference>
<organism evidence="3 5">
    <name type="scientific">Roseomonas gilardii</name>
    <dbReference type="NCBI Taxonomy" id="257708"/>
    <lineage>
        <taxon>Bacteria</taxon>
        <taxon>Pseudomonadati</taxon>
        <taxon>Pseudomonadota</taxon>
        <taxon>Alphaproteobacteria</taxon>
        <taxon>Acetobacterales</taxon>
        <taxon>Roseomonadaceae</taxon>
        <taxon>Roseomonas</taxon>
    </lineage>
</organism>
<keyword evidence="1" id="KW-0732">Signal</keyword>
<keyword evidence="6" id="KW-1185">Reference proteome</keyword>
<dbReference type="RefSeq" id="WP_075797637.1">
    <property type="nucleotide sequence ID" value="NZ_CP015583.1"/>
</dbReference>
<reference evidence="3 5" key="1">
    <citation type="submission" date="2016-05" db="EMBL/GenBank/DDBJ databases">
        <title>Complete Genome and Methylome Analysis of Psychrotrophic Bacterial Isolates from Antarctic Lake Untersee.</title>
        <authorList>
            <person name="Fomenkov A."/>
            <person name="Akimov V.N."/>
            <person name="Vasilyeva L.V."/>
            <person name="Andersen D."/>
            <person name="Vincze T."/>
            <person name="Roberts R.J."/>
        </authorList>
    </citation>
    <scope>NUCLEOTIDE SEQUENCE [LARGE SCALE GENOMIC DNA]</scope>
    <source>
        <strain evidence="3 5">U14-5</strain>
    </source>
</reference>
<dbReference type="KEGG" id="rgi:RGI145_05895"/>
<dbReference type="Proteomes" id="UP000185494">
    <property type="component" value="Chromosome 1"/>
</dbReference>
<protein>
    <submittedName>
        <fullName evidence="3">ABC transporter substrate-binding protein</fullName>
    </submittedName>
    <submittedName>
        <fullName evidence="4">Transporter substrate-binding domain-containing protein</fullName>
    </submittedName>
</protein>
<dbReference type="eggNOG" id="COG0834">
    <property type="taxonomic scope" value="Bacteria"/>
</dbReference>
<dbReference type="Proteomes" id="UP001258945">
    <property type="component" value="Unassembled WGS sequence"/>
</dbReference>
<evidence type="ECO:0000313" key="3">
    <source>
        <dbReference type="EMBL" id="APT56707.1"/>
    </source>
</evidence>
<evidence type="ECO:0000256" key="1">
    <source>
        <dbReference type="ARBA" id="ARBA00022729"/>
    </source>
</evidence>
<accession>A0A1L7AD30</accession>
<dbReference type="InterPro" id="IPR001638">
    <property type="entry name" value="Solute-binding_3/MltF_N"/>
</dbReference>
<dbReference type="PROSITE" id="PS51318">
    <property type="entry name" value="TAT"/>
    <property type="match status" value="1"/>
</dbReference>
<evidence type="ECO:0000313" key="6">
    <source>
        <dbReference type="Proteomes" id="UP001258945"/>
    </source>
</evidence>
<feature type="domain" description="Solute-binding protein family 3/N-terminal" evidence="2">
    <location>
        <begin position="53"/>
        <end position="273"/>
    </location>
</feature>
<dbReference type="InterPro" id="IPR006311">
    <property type="entry name" value="TAT_signal"/>
</dbReference>
<sequence>MISRRLMARTGGFAALAAGSGLGASLGIPSAAAQTPPAESGEPTLDRIKRTKKLRFGAVAGATPYYVKDLATGEWKGFYMDLGRALAQELEVDLDLHETTWGNAVLDLQSNKLDVFFGLNPTPRRALAVDFSVPCFNNAFSFITKKGFTFETWEDLNKPEIRIAVDSGSSQDGAVTRLCPKATISRFKTADEATMAVQTGRADAQCIVIILALTVKKKVPNLGEIVTPKPVFLTTSNAGFRREPDKTWRDFVNVWIDYNRGLGVVRQAIVSNMRLVGVEESDFPAGLTL</sequence>